<dbReference type="Gene3D" id="2.60.130.10">
    <property type="entry name" value="Aromatic compound dioxygenase"/>
    <property type="match status" value="1"/>
</dbReference>
<keyword evidence="1" id="KW-0732">Signal</keyword>
<sequence>MRTSLISLFTFLTAIDTVTAHPERHDHSNVAHSSHAFYRRNDKCAGKIEQRRDAALKSRRSKVGKRDTSISWLGNYKYSELQNKTCLLAPDTIFGPYEVDGELHRHDVREGQESVNLYLDLGLIDAETCEPLPDACNATGSYSGYTGINPDTVSVLDGWTTREDGITDDKTFLRGVSKSNEAGISEFLTTFPGYYENRTIHIHVTVQSNVAGDDTGYSNTATQHVIYKLAPYHAHLSTLNRILNSEDSVYKVANADGYSAIISTELLGETLADGLIGYITIGVNKSVSAISTTGTQVNVQGYLPTVSLSSGAPAAANTNDLAPGYRANGMRKV</sequence>
<accession>A0A9W9NN93</accession>
<dbReference type="EMBL" id="JAPQKT010000008">
    <property type="protein sequence ID" value="KAJ5222971.1"/>
    <property type="molecule type" value="Genomic_DNA"/>
</dbReference>
<evidence type="ECO:0000256" key="1">
    <source>
        <dbReference type="SAM" id="SignalP"/>
    </source>
</evidence>
<evidence type="ECO:0008006" key="4">
    <source>
        <dbReference type="Google" id="ProtNLM"/>
    </source>
</evidence>
<reference evidence="2" key="2">
    <citation type="journal article" date="2023" name="IMA Fungus">
        <title>Comparative genomic study of the Penicillium genus elucidates a diverse pangenome and 15 lateral gene transfer events.</title>
        <authorList>
            <person name="Petersen C."/>
            <person name="Sorensen T."/>
            <person name="Nielsen M.R."/>
            <person name="Sondergaard T.E."/>
            <person name="Sorensen J.L."/>
            <person name="Fitzpatrick D.A."/>
            <person name="Frisvad J.C."/>
            <person name="Nielsen K.L."/>
        </authorList>
    </citation>
    <scope>NUCLEOTIDE SEQUENCE</scope>
    <source>
        <strain evidence="2">IBT 23319</strain>
    </source>
</reference>
<dbReference type="RefSeq" id="XP_056497894.1">
    <property type="nucleotide sequence ID" value="XM_056648129.1"/>
</dbReference>
<protein>
    <recommendedName>
        <fullName evidence="4">Intradiol ring-cleavage dioxygenases domain-containing protein</fullName>
    </recommendedName>
</protein>
<name>A0A9W9NN93_PENCI</name>
<dbReference type="PANTHER" id="PTHR34315:SF1">
    <property type="entry name" value="INTRADIOL RING-CLEAVAGE DIOXYGENASES DOMAIN-CONTAINING PROTEIN-RELATED"/>
    <property type="match status" value="1"/>
</dbReference>
<evidence type="ECO:0000313" key="2">
    <source>
        <dbReference type="EMBL" id="KAJ5222971.1"/>
    </source>
</evidence>
<feature type="chain" id="PRO_5040744484" description="Intradiol ring-cleavage dioxygenases domain-containing protein" evidence="1">
    <location>
        <begin position="21"/>
        <end position="333"/>
    </location>
</feature>
<organism evidence="2 3">
    <name type="scientific">Penicillium citrinum</name>
    <dbReference type="NCBI Taxonomy" id="5077"/>
    <lineage>
        <taxon>Eukaryota</taxon>
        <taxon>Fungi</taxon>
        <taxon>Dikarya</taxon>
        <taxon>Ascomycota</taxon>
        <taxon>Pezizomycotina</taxon>
        <taxon>Eurotiomycetes</taxon>
        <taxon>Eurotiomycetidae</taxon>
        <taxon>Eurotiales</taxon>
        <taxon>Aspergillaceae</taxon>
        <taxon>Penicillium</taxon>
    </lineage>
</organism>
<dbReference type="InterPro" id="IPR015889">
    <property type="entry name" value="Intradiol_dOase_core"/>
</dbReference>
<feature type="signal peptide" evidence="1">
    <location>
        <begin position="1"/>
        <end position="20"/>
    </location>
</feature>
<comment type="caution">
    <text evidence="2">The sequence shown here is derived from an EMBL/GenBank/DDBJ whole genome shotgun (WGS) entry which is preliminary data.</text>
</comment>
<dbReference type="SUPFAM" id="SSF49482">
    <property type="entry name" value="Aromatic compound dioxygenase"/>
    <property type="match status" value="1"/>
</dbReference>
<dbReference type="PANTHER" id="PTHR34315">
    <property type="match status" value="1"/>
</dbReference>
<dbReference type="OrthoDB" id="121380at2759"/>
<keyword evidence="3" id="KW-1185">Reference proteome</keyword>
<dbReference type="GeneID" id="81387296"/>
<reference evidence="2" key="1">
    <citation type="submission" date="2022-11" db="EMBL/GenBank/DDBJ databases">
        <authorList>
            <person name="Petersen C."/>
        </authorList>
    </citation>
    <scope>NUCLEOTIDE SEQUENCE</scope>
    <source>
        <strain evidence="2">IBT 23319</strain>
    </source>
</reference>
<gene>
    <name evidence="2" type="ORF">N7469_009211</name>
</gene>
<dbReference type="AlphaFoldDB" id="A0A9W9NN93"/>
<dbReference type="GO" id="GO:0016702">
    <property type="term" value="F:oxidoreductase activity, acting on single donors with incorporation of molecular oxygen, incorporation of two atoms of oxygen"/>
    <property type="evidence" value="ECO:0007669"/>
    <property type="project" value="InterPro"/>
</dbReference>
<proteinExistence type="predicted"/>
<evidence type="ECO:0000313" key="3">
    <source>
        <dbReference type="Proteomes" id="UP001147733"/>
    </source>
</evidence>
<dbReference type="GO" id="GO:0005506">
    <property type="term" value="F:iron ion binding"/>
    <property type="evidence" value="ECO:0007669"/>
    <property type="project" value="InterPro"/>
</dbReference>
<dbReference type="Proteomes" id="UP001147733">
    <property type="component" value="Unassembled WGS sequence"/>
</dbReference>